<name>A0A397TK36_9GLOM</name>
<proteinExistence type="predicted"/>
<gene>
    <name evidence="2" type="ORF">C1645_816744</name>
</gene>
<comment type="caution">
    <text evidence="2">The sequence shown here is derived from an EMBL/GenBank/DDBJ whole genome shotgun (WGS) entry which is preliminary data.</text>
</comment>
<organism evidence="2 3">
    <name type="scientific">Glomus cerebriforme</name>
    <dbReference type="NCBI Taxonomy" id="658196"/>
    <lineage>
        <taxon>Eukaryota</taxon>
        <taxon>Fungi</taxon>
        <taxon>Fungi incertae sedis</taxon>
        <taxon>Mucoromycota</taxon>
        <taxon>Glomeromycotina</taxon>
        <taxon>Glomeromycetes</taxon>
        <taxon>Glomerales</taxon>
        <taxon>Glomeraceae</taxon>
        <taxon>Glomus</taxon>
    </lineage>
</organism>
<dbReference type="EMBL" id="QKYT01000062">
    <property type="protein sequence ID" value="RIA95371.1"/>
    <property type="molecule type" value="Genomic_DNA"/>
</dbReference>
<accession>A0A397TK36</accession>
<feature type="non-terminal residue" evidence="2">
    <location>
        <position position="1"/>
    </location>
</feature>
<dbReference type="AlphaFoldDB" id="A0A397TK36"/>
<reference evidence="2 3" key="1">
    <citation type="submission" date="2018-06" db="EMBL/GenBank/DDBJ databases">
        <title>Comparative genomics reveals the genomic features of Rhizophagus irregularis, R. cerebriforme, R. diaphanum and Gigaspora rosea, and their symbiotic lifestyle signature.</title>
        <authorList>
            <person name="Morin E."/>
            <person name="San Clemente H."/>
            <person name="Chen E.C.H."/>
            <person name="De La Providencia I."/>
            <person name="Hainaut M."/>
            <person name="Kuo A."/>
            <person name="Kohler A."/>
            <person name="Murat C."/>
            <person name="Tang N."/>
            <person name="Roy S."/>
            <person name="Loubradou J."/>
            <person name="Henrissat B."/>
            <person name="Grigoriev I.V."/>
            <person name="Corradi N."/>
            <person name="Roux C."/>
            <person name="Martin F.M."/>
        </authorList>
    </citation>
    <scope>NUCLEOTIDE SEQUENCE [LARGE SCALE GENOMIC DNA]</scope>
    <source>
        <strain evidence="2 3">DAOM 227022</strain>
    </source>
</reference>
<feature type="region of interest" description="Disordered" evidence="1">
    <location>
        <begin position="28"/>
        <end position="67"/>
    </location>
</feature>
<protein>
    <submittedName>
        <fullName evidence="2">Uncharacterized protein</fullName>
    </submittedName>
</protein>
<sequence>EEDEIQTRTNLVLEDIINFNQSIFENMDNINSRNENDEYDERNEENRNMEFNPTDIVDQILGNRLNN</sequence>
<evidence type="ECO:0000256" key="1">
    <source>
        <dbReference type="SAM" id="MobiDB-lite"/>
    </source>
</evidence>
<keyword evidence="3" id="KW-1185">Reference proteome</keyword>
<evidence type="ECO:0000313" key="3">
    <source>
        <dbReference type="Proteomes" id="UP000265703"/>
    </source>
</evidence>
<evidence type="ECO:0000313" key="2">
    <source>
        <dbReference type="EMBL" id="RIA95371.1"/>
    </source>
</evidence>
<dbReference type="Proteomes" id="UP000265703">
    <property type="component" value="Unassembled WGS sequence"/>
</dbReference>